<dbReference type="InterPro" id="IPR009057">
    <property type="entry name" value="Homeodomain-like_sf"/>
</dbReference>
<keyword evidence="1 2" id="KW-0238">DNA-binding</keyword>
<dbReference type="InterPro" id="IPR036271">
    <property type="entry name" value="Tet_transcr_reg_TetR-rel_C_sf"/>
</dbReference>
<accession>A0A934WUL5</accession>
<sequence length="195" mass="22378">MEKKPYHHGELKKALIENGIEFINQYGEEKLSLRKVAEKCGVSNAAPYAHFKDKDDFINAMQKYVMEAFMNSLTICVNECKDETQILSELGVCYVMFFYHNPLYFDFLFSRKSIQIRLSSDNSDIPPFELFRRTAKNVLGKMGISEENVRYKTTAMWALVHGLAALSAMPNIDIVWESEVRAIINSVDISDIKES</sequence>
<organism evidence="4 5">
    <name type="scientific">Ruminococcus difficilis</name>
    <dbReference type="NCBI Taxonomy" id="2763069"/>
    <lineage>
        <taxon>Bacteria</taxon>
        <taxon>Bacillati</taxon>
        <taxon>Bacillota</taxon>
        <taxon>Clostridia</taxon>
        <taxon>Eubacteriales</taxon>
        <taxon>Oscillospiraceae</taxon>
        <taxon>Ruminococcus</taxon>
    </lineage>
</organism>
<feature type="domain" description="HTH tetR-type" evidence="3">
    <location>
        <begin position="9"/>
        <end position="69"/>
    </location>
</feature>
<dbReference type="Proteomes" id="UP000633365">
    <property type="component" value="Unassembled WGS sequence"/>
</dbReference>
<dbReference type="PANTHER" id="PTHR43479">
    <property type="entry name" value="ACREF/ENVCD OPERON REPRESSOR-RELATED"/>
    <property type="match status" value="1"/>
</dbReference>
<protein>
    <submittedName>
        <fullName evidence="4">TetR/AcrR family transcriptional regulator</fullName>
    </submittedName>
</protein>
<dbReference type="InterPro" id="IPR001647">
    <property type="entry name" value="HTH_TetR"/>
</dbReference>
<feature type="DNA-binding region" description="H-T-H motif" evidence="2">
    <location>
        <begin position="32"/>
        <end position="51"/>
    </location>
</feature>
<dbReference type="AlphaFoldDB" id="A0A934WUL5"/>
<dbReference type="Pfam" id="PF00440">
    <property type="entry name" value="TetR_N"/>
    <property type="match status" value="1"/>
</dbReference>
<dbReference type="PANTHER" id="PTHR43479:SF20">
    <property type="entry name" value="HTH TETR-TYPE DOMAIN-CONTAINING PROTEIN"/>
    <property type="match status" value="1"/>
</dbReference>
<name>A0A934WUL5_9FIRM</name>
<comment type="caution">
    <text evidence="4">The sequence shown here is derived from an EMBL/GenBank/DDBJ whole genome shotgun (WGS) entry which is preliminary data.</text>
</comment>
<dbReference type="GO" id="GO:0003677">
    <property type="term" value="F:DNA binding"/>
    <property type="evidence" value="ECO:0007669"/>
    <property type="project" value="UniProtKB-UniRule"/>
</dbReference>
<dbReference type="RefSeq" id="WP_201428879.1">
    <property type="nucleotide sequence ID" value="NZ_JAEQMG010000187.1"/>
</dbReference>
<dbReference type="Gene3D" id="1.10.357.10">
    <property type="entry name" value="Tetracycline Repressor, domain 2"/>
    <property type="match status" value="1"/>
</dbReference>
<proteinExistence type="predicted"/>
<evidence type="ECO:0000313" key="4">
    <source>
        <dbReference type="EMBL" id="MBK6090207.1"/>
    </source>
</evidence>
<dbReference type="PROSITE" id="PS50977">
    <property type="entry name" value="HTH_TETR_2"/>
    <property type="match status" value="1"/>
</dbReference>
<evidence type="ECO:0000256" key="1">
    <source>
        <dbReference type="ARBA" id="ARBA00023125"/>
    </source>
</evidence>
<dbReference type="EMBL" id="JAEQMG010000187">
    <property type="protein sequence ID" value="MBK6090207.1"/>
    <property type="molecule type" value="Genomic_DNA"/>
</dbReference>
<dbReference type="SUPFAM" id="SSF46689">
    <property type="entry name" value="Homeodomain-like"/>
    <property type="match status" value="1"/>
</dbReference>
<evidence type="ECO:0000256" key="2">
    <source>
        <dbReference type="PROSITE-ProRule" id="PRU00335"/>
    </source>
</evidence>
<evidence type="ECO:0000313" key="5">
    <source>
        <dbReference type="Proteomes" id="UP000633365"/>
    </source>
</evidence>
<reference evidence="4" key="1">
    <citation type="submission" date="2021-01" db="EMBL/GenBank/DDBJ databases">
        <title>Genome public.</title>
        <authorList>
            <person name="Liu C."/>
            <person name="Sun Q."/>
        </authorList>
    </citation>
    <scope>NUCLEOTIDE SEQUENCE</scope>
    <source>
        <strain evidence="4">M6</strain>
    </source>
</reference>
<gene>
    <name evidence="4" type="ORF">JKK62_16415</name>
</gene>
<keyword evidence="5" id="KW-1185">Reference proteome</keyword>
<evidence type="ECO:0000259" key="3">
    <source>
        <dbReference type="PROSITE" id="PS50977"/>
    </source>
</evidence>
<dbReference type="SUPFAM" id="SSF48498">
    <property type="entry name" value="Tetracyclin repressor-like, C-terminal domain"/>
    <property type="match status" value="1"/>
</dbReference>
<dbReference type="InterPro" id="IPR050624">
    <property type="entry name" value="HTH-type_Tx_Regulator"/>
</dbReference>